<proteinExistence type="predicted"/>
<sequence length="109" mass="11669">MTTVGAQMISAASQEASLLSLNVAASTATALARARRDLQHAIVMGVDAHRRRQYALSARDEAATVLLAADASSQQLRYARVYLAAAQRFSDSRATPVMCDRREGYPAAS</sequence>
<evidence type="ECO:0000313" key="2">
    <source>
        <dbReference type="Proteomes" id="UP000036313"/>
    </source>
</evidence>
<dbReference type="Proteomes" id="UP000036313">
    <property type="component" value="Unassembled WGS sequence"/>
</dbReference>
<evidence type="ECO:0000313" key="1">
    <source>
        <dbReference type="EMBL" id="KMO72849.1"/>
    </source>
</evidence>
<protein>
    <submittedName>
        <fullName evidence="1">Uncharacterized protein</fullName>
    </submittedName>
</protein>
<dbReference type="PATRIC" id="fig|1807.14.peg.3970"/>
<organism evidence="1 2">
    <name type="scientific">Mycolicibacterium obuense</name>
    <dbReference type="NCBI Taxonomy" id="1807"/>
    <lineage>
        <taxon>Bacteria</taxon>
        <taxon>Bacillati</taxon>
        <taxon>Actinomycetota</taxon>
        <taxon>Actinomycetes</taxon>
        <taxon>Mycobacteriales</taxon>
        <taxon>Mycobacteriaceae</taxon>
        <taxon>Mycolicibacterium</taxon>
    </lineage>
</organism>
<reference evidence="1 2" key="1">
    <citation type="journal article" date="2015" name="Genome Biol. Evol.">
        <title>Characterization of Three Mycobacterium spp. with Potential Use in Bioremediation by Genome Sequencing and Comparative Genomics.</title>
        <authorList>
            <person name="Das S."/>
            <person name="Pettersson B.M."/>
            <person name="Behra P.R."/>
            <person name="Ramesh M."/>
            <person name="Dasgupta S."/>
            <person name="Bhattacharya A."/>
            <person name="Kirsebom L.A."/>
        </authorList>
    </citation>
    <scope>NUCLEOTIDE SEQUENCE [LARGE SCALE GENOMIC DNA]</scope>
    <source>
        <strain evidence="1 2">DSM 44075</strain>
    </source>
</reference>
<dbReference type="EMBL" id="JYNU01000028">
    <property type="protein sequence ID" value="KMO72849.1"/>
    <property type="molecule type" value="Genomic_DNA"/>
</dbReference>
<gene>
    <name evidence="1" type="ORF">MOBUDSM44075_03943</name>
</gene>
<name>A0A0J6VRN0_9MYCO</name>
<accession>A0A0J6VRN0</accession>
<comment type="caution">
    <text evidence="1">The sequence shown here is derived from an EMBL/GenBank/DDBJ whole genome shotgun (WGS) entry which is preliminary data.</text>
</comment>
<dbReference type="AlphaFoldDB" id="A0A0J6VRN0"/>